<evidence type="ECO:0000256" key="2">
    <source>
        <dbReference type="ARBA" id="ARBA00022553"/>
    </source>
</evidence>
<dbReference type="Pfam" id="PF00690">
    <property type="entry name" value="Cation_ATPase_N"/>
    <property type="match status" value="1"/>
</dbReference>
<evidence type="ECO:0000256" key="7">
    <source>
        <dbReference type="ARBA" id="ARBA00022967"/>
    </source>
</evidence>
<dbReference type="InterPro" id="IPR044492">
    <property type="entry name" value="P_typ_ATPase_HD_dom"/>
</dbReference>
<name>A0A1F5HDM6_9BACT</name>
<keyword evidence="2" id="KW-0597">Phosphoprotein</keyword>
<dbReference type="InterPro" id="IPR004014">
    <property type="entry name" value="ATPase_P-typ_cation-transptr_N"/>
</dbReference>
<dbReference type="SUPFAM" id="SSF81660">
    <property type="entry name" value="Metal cation-transporting ATPase, ATP-binding domain N"/>
    <property type="match status" value="1"/>
</dbReference>
<feature type="transmembrane region" description="Helical" evidence="10">
    <location>
        <begin position="60"/>
        <end position="76"/>
    </location>
</feature>
<dbReference type="Gene3D" id="2.70.150.10">
    <property type="entry name" value="Calcium-transporting ATPase, cytoplasmic transduction domain A"/>
    <property type="match status" value="1"/>
</dbReference>
<feature type="transmembrane region" description="Helical" evidence="10">
    <location>
        <begin position="799"/>
        <end position="821"/>
    </location>
</feature>
<keyword evidence="5" id="KW-0067">ATP-binding</keyword>
<evidence type="ECO:0000256" key="5">
    <source>
        <dbReference type="ARBA" id="ARBA00022840"/>
    </source>
</evidence>
<evidence type="ECO:0000256" key="8">
    <source>
        <dbReference type="ARBA" id="ARBA00022989"/>
    </source>
</evidence>
<keyword evidence="8 10" id="KW-1133">Transmembrane helix</keyword>
<dbReference type="SMART" id="SM00831">
    <property type="entry name" value="Cation_ATPase_N"/>
    <property type="match status" value="1"/>
</dbReference>
<dbReference type="SUPFAM" id="SSF81653">
    <property type="entry name" value="Calcium ATPase, transduction domain A"/>
    <property type="match status" value="1"/>
</dbReference>
<dbReference type="InterPro" id="IPR008250">
    <property type="entry name" value="ATPase_P-typ_transduc_dom_A_sf"/>
</dbReference>
<dbReference type="PRINTS" id="PR00119">
    <property type="entry name" value="CATATPASE"/>
</dbReference>
<dbReference type="InterPro" id="IPR059000">
    <property type="entry name" value="ATPase_P-type_domA"/>
</dbReference>
<dbReference type="InterPro" id="IPR023214">
    <property type="entry name" value="HAD_sf"/>
</dbReference>
<dbReference type="GO" id="GO:0005524">
    <property type="term" value="F:ATP binding"/>
    <property type="evidence" value="ECO:0007669"/>
    <property type="project" value="UniProtKB-KW"/>
</dbReference>
<dbReference type="GO" id="GO:0016020">
    <property type="term" value="C:membrane"/>
    <property type="evidence" value="ECO:0007669"/>
    <property type="project" value="InterPro"/>
</dbReference>
<dbReference type="SFLD" id="SFLDG00002">
    <property type="entry name" value="C1.7:_P-type_atpase_like"/>
    <property type="match status" value="1"/>
</dbReference>
<evidence type="ECO:0000256" key="4">
    <source>
        <dbReference type="ARBA" id="ARBA00022741"/>
    </source>
</evidence>
<dbReference type="InterPro" id="IPR036412">
    <property type="entry name" value="HAD-like_sf"/>
</dbReference>
<gene>
    <name evidence="12" type="ORF">A2196_03720</name>
</gene>
<dbReference type="Proteomes" id="UP000176751">
    <property type="component" value="Unassembled WGS sequence"/>
</dbReference>
<evidence type="ECO:0000313" key="13">
    <source>
        <dbReference type="Proteomes" id="UP000176751"/>
    </source>
</evidence>
<keyword evidence="7" id="KW-1278">Translocase</keyword>
<dbReference type="GO" id="GO:0012505">
    <property type="term" value="C:endomembrane system"/>
    <property type="evidence" value="ECO:0007669"/>
    <property type="project" value="UniProtKB-SubCell"/>
</dbReference>
<feature type="transmembrane region" description="Helical" evidence="10">
    <location>
        <begin position="663"/>
        <end position="684"/>
    </location>
</feature>
<dbReference type="Pfam" id="PF00702">
    <property type="entry name" value="Hydrolase"/>
    <property type="match status" value="1"/>
</dbReference>
<comment type="subcellular location">
    <subcellularLocation>
        <location evidence="1">Endomembrane system</location>
        <topology evidence="1">Multi-pass membrane protein</topology>
    </subcellularLocation>
</comment>
<dbReference type="InterPro" id="IPR023298">
    <property type="entry name" value="ATPase_P-typ_TM_dom_sf"/>
</dbReference>
<feature type="transmembrane region" description="Helical" evidence="10">
    <location>
        <begin position="690"/>
        <end position="711"/>
    </location>
</feature>
<feature type="domain" description="Cation-transporting P-type ATPase N-terminal" evidence="11">
    <location>
        <begin position="3"/>
        <end position="77"/>
    </location>
</feature>
<dbReference type="InterPro" id="IPR023299">
    <property type="entry name" value="ATPase_P-typ_cyto_dom_N"/>
</dbReference>
<evidence type="ECO:0000256" key="1">
    <source>
        <dbReference type="ARBA" id="ARBA00004127"/>
    </source>
</evidence>
<proteinExistence type="predicted"/>
<keyword evidence="3 10" id="KW-0812">Transmembrane</keyword>
<dbReference type="STRING" id="1797737.A2196_03720"/>
<dbReference type="NCBIfam" id="TIGR01494">
    <property type="entry name" value="ATPase_P-type"/>
    <property type="match status" value="2"/>
</dbReference>
<evidence type="ECO:0000256" key="10">
    <source>
        <dbReference type="SAM" id="Phobius"/>
    </source>
</evidence>
<comment type="caution">
    <text evidence="12">The sequence shown here is derived from an EMBL/GenBank/DDBJ whole genome shotgun (WGS) entry which is preliminary data.</text>
</comment>
<dbReference type="GO" id="GO:0016887">
    <property type="term" value="F:ATP hydrolysis activity"/>
    <property type="evidence" value="ECO:0007669"/>
    <property type="project" value="InterPro"/>
</dbReference>
<dbReference type="EMBL" id="MFCA01000017">
    <property type="protein sequence ID" value="OGE02264.1"/>
    <property type="molecule type" value="Genomic_DNA"/>
</dbReference>
<keyword evidence="4" id="KW-0547">Nucleotide-binding</keyword>
<feature type="transmembrane region" description="Helical" evidence="10">
    <location>
        <begin position="739"/>
        <end position="757"/>
    </location>
</feature>
<dbReference type="InterPro" id="IPR001757">
    <property type="entry name" value="P_typ_ATPase"/>
</dbReference>
<feature type="transmembrane region" description="Helical" evidence="10">
    <location>
        <begin position="82"/>
        <end position="100"/>
    </location>
</feature>
<dbReference type="AlphaFoldDB" id="A0A1F5HDM6"/>
<dbReference type="Gene3D" id="1.20.1110.10">
    <property type="entry name" value="Calcium-transporting ATPase, transmembrane domain"/>
    <property type="match status" value="3"/>
</dbReference>
<dbReference type="SUPFAM" id="SSF81665">
    <property type="entry name" value="Calcium ATPase, transmembrane domain M"/>
    <property type="match status" value="1"/>
</dbReference>
<dbReference type="Gene3D" id="3.40.1110.10">
    <property type="entry name" value="Calcium-transporting ATPase, cytoplasmic domain N"/>
    <property type="match status" value="1"/>
</dbReference>
<dbReference type="SFLD" id="SFLDS00003">
    <property type="entry name" value="Haloacid_Dehalogenase"/>
    <property type="match status" value="1"/>
</dbReference>
<feature type="transmembrane region" description="Helical" evidence="10">
    <location>
        <begin position="833"/>
        <end position="849"/>
    </location>
</feature>
<dbReference type="SUPFAM" id="SSF56784">
    <property type="entry name" value="HAD-like"/>
    <property type="match status" value="1"/>
</dbReference>
<dbReference type="FunFam" id="2.70.150.10:FF:000160">
    <property type="entry name" value="Sarcoplasmic/endoplasmic reticulum calcium ATPase 1"/>
    <property type="match status" value="1"/>
</dbReference>
<dbReference type="PANTHER" id="PTHR42861">
    <property type="entry name" value="CALCIUM-TRANSPORTING ATPASE"/>
    <property type="match status" value="1"/>
</dbReference>
<accession>A0A1F5HDM6</accession>
<keyword evidence="6" id="KW-0460">Magnesium</keyword>
<evidence type="ECO:0000256" key="6">
    <source>
        <dbReference type="ARBA" id="ARBA00022842"/>
    </source>
</evidence>
<dbReference type="PRINTS" id="PR00120">
    <property type="entry name" value="HATPASE"/>
</dbReference>
<dbReference type="PROSITE" id="PS00154">
    <property type="entry name" value="ATPASE_E1_E2"/>
    <property type="match status" value="1"/>
</dbReference>
<protein>
    <recommendedName>
        <fullName evidence="11">Cation-transporting P-type ATPase N-terminal domain-containing protein</fullName>
    </recommendedName>
</protein>
<dbReference type="Gene3D" id="3.40.50.1000">
    <property type="entry name" value="HAD superfamily/HAD-like"/>
    <property type="match status" value="1"/>
</dbReference>
<dbReference type="SFLD" id="SFLDF00027">
    <property type="entry name" value="p-type_atpase"/>
    <property type="match status" value="1"/>
</dbReference>
<feature type="transmembrane region" description="Helical" evidence="10">
    <location>
        <begin position="245"/>
        <end position="266"/>
    </location>
</feature>
<sequence>MSDYYQKTAKEVCEEFSVKPEKGLSIRQAKDRLQTFGPNILAQSKKETLLDIFVRQFKSPLIYILVFAAALVLLFGQSTDALVILAVIILNAIVGTIQEGRAKNSLERLKKLIRHKAVVRRDSEEMLIASDEVAPGDVLILHEGDRIAADARLIKAESLTTDESILTGEAYTVAKNPEVLNRKNLVIGDQKNMVFAGTSIASGYGEAVVVATGFDSELGKISKDLLETADIPLPLTRKIVKLTHFIAWGVLAIAFVVLLIGLVRGIALHEIITAVIGLSVSVVPEGLPVAVTVVLAKGVWRMAKARAIVRQMAAVEAMGNADTLLVDKTGTLTTGQMIINKIYFGKDHLKVAGEGYQPEGKIEGGTKESQFRLKKVLSLTYLSLKADVIYEEGSGFRPIGDPTEAAIAVVCRKFKLSKDELEKEYKTIIAKPFDSKKRYIEAKFENDEGQWDIYVGAPEFLSRDLKIDHELTSDYQKLTEKGLRVVGVAVYGPSRGKLYGWLLLAIDEEIRQHVARSIAQAKKAGLRVVMMTGDFPKTAQSIAREIGIFEEGDMVLTGEDVEKLPKAKLLENLQKVSVFARITPQHKHKIVELFKEKGHVVAMTGDGVNDAPALQAANLGIGLGSGTQVAKDASDIVLTDNDFSTITQAIAEGRNIYLTLKKVILYLFSTSLGEVLAIAGAILIGLPLPLVAVQIIWLNFVTDGFFVVALAQEPPENGLRSREEVGSENLVDSSAKERILLMALAMFVATISVFVFAQKSYSLDYARSLALVILSVSQWLNAFNVRSRQKSVFSTPVNNAYLLAALVIVFVLQILAIQTNFGNALLHTQKLSLTHWLLAFGVSTIIIWVEEARKLMARANNNWPSFVKYNT</sequence>
<evidence type="ECO:0000256" key="3">
    <source>
        <dbReference type="ARBA" id="ARBA00022692"/>
    </source>
</evidence>
<organism evidence="12 13">
    <name type="scientific">Candidatus Curtissbacteria bacterium RIFOXYA1_FULL_41_14</name>
    <dbReference type="NCBI Taxonomy" id="1797737"/>
    <lineage>
        <taxon>Bacteria</taxon>
        <taxon>Candidatus Curtissiibacteriota</taxon>
    </lineage>
</organism>
<dbReference type="InterPro" id="IPR018303">
    <property type="entry name" value="ATPase_P-typ_P_site"/>
</dbReference>
<reference evidence="12 13" key="1">
    <citation type="journal article" date="2016" name="Nat. Commun.">
        <title>Thousands of microbial genomes shed light on interconnected biogeochemical processes in an aquifer system.</title>
        <authorList>
            <person name="Anantharaman K."/>
            <person name="Brown C.T."/>
            <person name="Hug L.A."/>
            <person name="Sharon I."/>
            <person name="Castelle C.J."/>
            <person name="Probst A.J."/>
            <person name="Thomas B.C."/>
            <person name="Singh A."/>
            <person name="Wilkins M.J."/>
            <person name="Karaoz U."/>
            <person name="Brodie E.L."/>
            <person name="Williams K.H."/>
            <person name="Hubbard S.S."/>
            <person name="Banfield J.F."/>
        </authorList>
    </citation>
    <scope>NUCLEOTIDE SEQUENCE [LARGE SCALE GENOMIC DNA]</scope>
</reference>
<feature type="transmembrane region" description="Helical" evidence="10">
    <location>
        <begin position="769"/>
        <end position="787"/>
    </location>
</feature>
<dbReference type="Pfam" id="PF00122">
    <property type="entry name" value="E1-E2_ATPase"/>
    <property type="match status" value="1"/>
</dbReference>
<dbReference type="Pfam" id="PF00689">
    <property type="entry name" value="Cation_ATPase_C"/>
    <property type="match status" value="1"/>
</dbReference>
<feature type="transmembrane region" description="Helical" evidence="10">
    <location>
        <begin position="272"/>
        <end position="296"/>
    </location>
</feature>
<dbReference type="InterPro" id="IPR006068">
    <property type="entry name" value="ATPase_P-typ_cation-transptr_C"/>
</dbReference>
<evidence type="ECO:0000256" key="9">
    <source>
        <dbReference type="ARBA" id="ARBA00023136"/>
    </source>
</evidence>
<keyword evidence="9 10" id="KW-0472">Membrane</keyword>
<evidence type="ECO:0000313" key="12">
    <source>
        <dbReference type="EMBL" id="OGE02264.1"/>
    </source>
</evidence>
<evidence type="ECO:0000259" key="11">
    <source>
        <dbReference type="SMART" id="SM00831"/>
    </source>
</evidence>